<organism evidence="2 3">
    <name type="scientific">Temnothorax longispinosus</name>
    <dbReference type="NCBI Taxonomy" id="300112"/>
    <lineage>
        <taxon>Eukaryota</taxon>
        <taxon>Metazoa</taxon>
        <taxon>Ecdysozoa</taxon>
        <taxon>Arthropoda</taxon>
        <taxon>Hexapoda</taxon>
        <taxon>Insecta</taxon>
        <taxon>Pterygota</taxon>
        <taxon>Neoptera</taxon>
        <taxon>Endopterygota</taxon>
        <taxon>Hymenoptera</taxon>
        <taxon>Apocrita</taxon>
        <taxon>Aculeata</taxon>
        <taxon>Formicoidea</taxon>
        <taxon>Formicidae</taxon>
        <taxon>Myrmicinae</taxon>
        <taxon>Temnothorax</taxon>
    </lineage>
</organism>
<keyword evidence="3" id="KW-1185">Reference proteome</keyword>
<gene>
    <name evidence="2" type="ORF">DBV15_09063</name>
</gene>
<evidence type="ECO:0000256" key="1">
    <source>
        <dbReference type="SAM" id="MobiDB-lite"/>
    </source>
</evidence>
<name>A0A4S2JPI7_9HYME</name>
<sequence length="296" mass="32883">MVAGQNDFPLAETRVSNTTDFLTQIRTCRGFNRRREYKDSTLATVDSRRPQTITVPSLTPTHYKIPRVSRRKTAERGSSFEFHGWAPDGDWCTRRLLPTLEVSSLCSLPSQGKGDEEVHGHLVQLGEVLSEIEEGGGRRGLDGGWRAMISMELPAHATQHGALHLGVGVGVNPGDPAGSALAAIHPHPQDPLALHHHNHSAATPGGMHEESKKKRMFLLTNPLFHYRVRLVKEDERQPPWQQPVTRHEPRGQEGRKGGRERESQRGSLNLMISTSTMNGIDYLYHDGGHGMNQDGE</sequence>
<protein>
    <submittedName>
        <fullName evidence="2">Uncharacterized protein</fullName>
    </submittedName>
</protein>
<proteinExistence type="predicted"/>
<evidence type="ECO:0000313" key="2">
    <source>
        <dbReference type="EMBL" id="TGZ38115.1"/>
    </source>
</evidence>
<evidence type="ECO:0000313" key="3">
    <source>
        <dbReference type="Proteomes" id="UP000310200"/>
    </source>
</evidence>
<comment type="caution">
    <text evidence="2">The sequence shown here is derived from an EMBL/GenBank/DDBJ whole genome shotgun (WGS) entry which is preliminary data.</text>
</comment>
<dbReference type="EMBL" id="QBLH01003469">
    <property type="protein sequence ID" value="TGZ38115.1"/>
    <property type="molecule type" value="Genomic_DNA"/>
</dbReference>
<feature type="region of interest" description="Disordered" evidence="1">
    <location>
        <begin position="235"/>
        <end position="267"/>
    </location>
</feature>
<dbReference type="AlphaFoldDB" id="A0A4S2JPI7"/>
<accession>A0A4S2JPI7</accession>
<reference evidence="2 3" key="1">
    <citation type="journal article" date="2019" name="Philos. Trans. R. Soc. Lond., B, Biol. Sci.">
        <title>Ant behaviour and brain gene expression of defending hosts depend on the ecological success of the intruding social parasite.</title>
        <authorList>
            <person name="Kaur R."/>
            <person name="Stoldt M."/>
            <person name="Jongepier E."/>
            <person name="Feldmeyer B."/>
            <person name="Menzel F."/>
            <person name="Bornberg-Bauer E."/>
            <person name="Foitzik S."/>
        </authorList>
    </citation>
    <scope>NUCLEOTIDE SEQUENCE [LARGE SCALE GENOMIC DNA]</scope>
    <source>
        <tissue evidence="2">Whole body</tissue>
    </source>
</reference>
<feature type="compositionally biased region" description="Basic and acidic residues" evidence="1">
    <location>
        <begin position="245"/>
        <end position="264"/>
    </location>
</feature>
<dbReference type="Proteomes" id="UP000310200">
    <property type="component" value="Unassembled WGS sequence"/>
</dbReference>